<proteinExistence type="predicted"/>
<dbReference type="Proteomes" id="UP000005446">
    <property type="component" value="Unassembled WGS sequence"/>
</dbReference>
<name>H0ETH9_GLAL7</name>
<evidence type="ECO:0000313" key="3">
    <source>
        <dbReference type="Proteomes" id="UP000005446"/>
    </source>
</evidence>
<dbReference type="InParanoid" id="H0ETH9"/>
<feature type="chain" id="PRO_5003532771" evidence="1">
    <location>
        <begin position="23"/>
        <end position="480"/>
    </location>
</feature>
<organism evidence="2 3">
    <name type="scientific">Glarea lozoyensis (strain ATCC 74030 / MF5533)</name>
    <dbReference type="NCBI Taxonomy" id="1104152"/>
    <lineage>
        <taxon>Eukaryota</taxon>
        <taxon>Fungi</taxon>
        <taxon>Dikarya</taxon>
        <taxon>Ascomycota</taxon>
        <taxon>Pezizomycotina</taxon>
        <taxon>Leotiomycetes</taxon>
        <taxon>Helotiales</taxon>
        <taxon>Helotiaceae</taxon>
        <taxon>Glarea</taxon>
    </lineage>
</organism>
<comment type="caution">
    <text evidence="2">The sequence shown here is derived from an EMBL/GenBank/DDBJ whole genome shotgun (WGS) entry which is preliminary data.</text>
</comment>
<keyword evidence="3" id="KW-1185">Reference proteome</keyword>
<dbReference type="AlphaFoldDB" id="H0ETH9"/>
<keyword evidence="1" id="KW-0732">Signal</keyword>
<gene>
    <name evidence="2" type="ORF">M7I_6043</name>
</gene>
<protein>
    <submittedName>
        <fullName evidence="2">Uncharacterized protein</fullName>
    </submittedName>
</protein>
<accession>H0ETH9</accession>
<sequence length="480" mass="52521">MAQSIFSRVLYVGLLAVPAVMGQYIGYSLTDSGDPDSAVYDTASTPSNSSTSYPPPDVFLNATVHVGEIDLTVTNITAKVNLQAEVLSLLSFNAGVDASIDRVRLLIQNVDAHVVLEARLSNLLLMITDVLNSIDLNPVIATLGQDVSQIINTTTGALGGSSTVSRRSFELEQNILYSINDYSGNAHTNRILAQDGNLVDQKLDNGGQISSEVPVGNYLQDMTFNGYNKSVSRGEATRELEDDGTVTGTQVLSESGGGGSSNLTLQMFNPAHPDLVAAVCIEEHTEDAKLTLRFAALDTTLNDTVQEALREISSLLAVVSVQDTSTIPKSLDRLFTIVVRLHYRRLLARLRSSKWEKPAYLSKSHKKPLWQDFKNVLHRVQFMYTKREKRQRLVVEQLLGELEQVYKQFDEASENDIASLEGLVTSSYATITSPEIQDYVTRLEASVGTLPTAQVASAIKSLKQIQKSTELLAATSHRRI</sequence>
<reference evidence="2 3" key="1">
    <citation type="journal article" date="2012" name="Eukaryot. Cell">
        <title>Genome sequence of the fungus Glarea lozoyensis: the first genome sequence of a species from the Helotiaceae family.</title>
        <authorList>
            <person name="Youssar L."/>
            <person name="Gruening B.A."/>
            <person name="Erxleben A."/>
            <person name="Guenther S."/>
            <person name="Huettel W."/>
        </authorList>
    </citation>
    <scope>NUCLEOTIDE SEQUENCE [LARGE SCALE GENOMIC DNA]</scope>
    <source>
        <strain evidence="3">ATCC 74030 / MF5533</strain>
    </source>
</reference>
<feature type="signal peptide" evidence="1">
    <location>
        <begin position="1"/>
        <end position="22"/>
    </location>
</feature>
<dbReference type="HOGENOM" id="CLU_568640_0_0_1"/>
<evidence type="ECO:0000256" key="1">
    <source>
        <dbReference type="SAM" id="SignalP"/>
    </source>
</evidence>
<evidence type="ECO:0000313" key="2">
    <source>
        <dbReference type="EMBL" id="EHK98170.1"/>
    </source>
</evidence>
<dbReference type="OrthoDB" id="4148174at2759"/>
<dbReference type="EMBL" id="AGUE01000163">
    <property type="protein sequence ID" value="EHK98170.1"/>
    <property type="molecule type" value="Genomic_DNA"/>
</dbReference>